<comment type="similarity">
    <text evidence="2">Belongs to the synaptobrevin family.</text>
</comment>
<dbReference type="InterPro" id="IPR010908">
    <property type="entry name" value="Longin_dom"/>
</dbReference>
<keyword evidence="6" id="KW-0449">Lipoprotein</keyword>
<sequence length="198" mass="22423">MKLLYLGVIRNESKPAVELVAEKELSSYSLFTRSNFGEFMSMFSKTVAERTKPGQRQDVEENDHTFHCYGRSEGIAIVAITDQAYPTLVIHSLLSKIADEFLSAHPRSSWLTAKPTSLPMPQLKEYLNKYQDPAQADSIMKIQRELDETKIVLHKTIESVLQRGEKIDDLVAKSDGLSAQSKMFYQQAKKQNSCCVVM</sequence>
<dbReference type="PANTHER" id="PTHR45806">
    <property type="entry name" value="SYNAPTOBREVIN HOMOLOG YKT6"/>
    <property type="match status" value="1"/>
</dbReference>
<dbReference type="SUPFAM" id="SSF64356">
    <property type="entry name" value="SNARE-like"/>
    <property type="match status" value="1"/>
</dbReference>
<keyword evidence="7" id="KW-0636">Prenylation</keyword>
<evidence type="ECO:0000256" key="6">
    <source>
        <dbReference type="ARBA" id="ARBA00023288"/>
    </source>
</evidence>
<dbReference type="Gene3D" id="3.30.450.50">
    <property type="entry name" value="Longin domain"/>
    <property type="match status" value="1"/>
</dbReference>
<dbReference type="GO" id="GO:0006888">
    <property type="term" value="P:endoplasmic reticulum to Golgi vesicle-mediated transport"/>
    <property type="evidence" value="ECO:0007669"/>
    <property type="project" value="TreeGrafter"/>
</dbReference>
<organism evidence="12 13">
    <name type="scientific">Phyllachora maydis</name>
    <dbReference type="NCBI Taxonomy" id="1825666"/>
    <lineage>
        <taxon>Eukaryota</taxon>
        <taxon>Fungi</taxon>
        <taxon>Dikarya</taxon>
        <taxon>Ascomycota</taxon>
        <taxon>Pezizomycotina</taxon>
        <taxon>Sordariomycetes</taxon>
        <taxon>Sordariomycetidae</taxon>
        <taxon>Phyllachorales</taxon>
        <taxon>Phyllachoraceae</taxon>
        <taxon>Phyllachora</taxon>
    </lineage>
</organism>
<evidence type="ECO:0000259" key="10">
    <source>
        <dbReference type="PROSITE" id="PS50859"/>
    </source>
</evidence>
<dbReference type="GO" id="GO:0005886">
    <property type="term" value="C:plasma membrane"/>
    <property type="evidence" value="ECO:0007669"/>
    <property type="project" value="UniProtKB-SubCell"/>
</dbReference>
<evidence type="ECO:0000256" key="4">
    <source>
        <dbReference type="ARBA" id="ARBA00023136"/>
    </source>
</evidence>
<dbReference type="GO" id="GO:0005794">
    <property type="term" value="C:Golgi apparatus"/>
    <property type="evidence" value="ECO:0007669"/>
    <property type="project" value="TreeGrafter"/>
</dbReference>
<accession>A0AAD9MA93</accession>
<dbReference type="InterPro" id="IPR045848">
    <property type="entry name" value="R-SNARE_YKT6"/>
</dbReference>
<reference evidence="12" key="1">
    <citation type="journal article" date="2023" name="Mol. Plant Microbe Interact.">
        <title>Elucidating the Obligate Nature and Biological Capacity of an Invasive Fungal Corn Pathogen.</title>
        <authorList>
            <person name="MacCready J.S."/>
            <person name="Roggenkamp E.M."/>
            <person name="Gdanetz K."/>
            <person name="Chilvers M.I."/>
        </authorList>
    </citation>
    <scope>NUCLEOTIDE SEQUENCE</scope>
    <source>
        <strain evidence="12">PM02</strain>
    </source>
</reference>
<dbReference type="PROSITE" id="PS50892">
    <property type="entry name" value="V_SNARE"/>
    <property type="match status" value="1"/>
</dbReference>
<dbReference type="GO" id="GO:0005484">
    <property type="term" value="F:SNAP receptor activity"/>
    <property type="evidence" value="ECO:0007669"/>
    <property type="project" value="TreeGrafter"/>
</dbReference>
<dbReference type="Pfam" id="PF00957">
    <property type="entry name" value="Synaptobrevin"/>
    <property type="match status" value="1"/>
</dbReference>
<evidence type="ECO:0000313" key="12">
    <source>
        <dbReference type="EMBL" id="KAK2067740.1"/>
    </source>
</evidence>
<feature type="domain" description="V-SNARE coiled-coil homology" evidence="11">
    <location>
        <begin position="138"/>
        <end position="198"/>
    </location>
</feature>
<keyword evidence="13" id="KW-1185">Reference proteome</keyword>
<evidence type="ECO:0000259" key="11">
    <source>
        <dbReference type="PROSITE" id="PS50892"/>
    </source>
</evidence>
<gene>
    <name evidence="12" type="ORF">P8C59_001453</name>
</gene>
<comment type="subcellular location">
    <subcellularLocation>
        <location evidence="1">Cell membrane</location>
        <topology evidence="1">Lipid-anchor</topology>
        <orientation evidence="1">Cytoplasmic side</orientation>
    </subcellularLocation>
</comment>
<evidence type="ECO:0000256" key="1">
    <source>
        <dbReference type="ARBA" id="ARBA00004342"/>
    </source>
</evidence>
<dbReference type="InterPro" id="IPR011012">
    <property type="entry name" value="Longin-like_dom_sf"/>
</dbReference>
<dbReference type="CDD" id="cd14824">
    <property type="entry name" value="Longin"/>
    <property type="match status" value="1"/>
</dbReference>
<dbReference type="PROSITE" id="PS50859">
    <property type="entry name" value="LONGIN"/>
    <property type="match status" value="1"/>
</dbReference>
<proteinExistence type="inferred from homology"/>
<evidence type="ECO:0000256" key="5">
    <source>
        <dbReference type="ARBA" id="ARBA00023139"/>
    </source>
</evidence>
<dbReference type="PANTHER" id="PTHR45806:SF1">
    <property type="entry name" value="SYNAPTOBREVIN HOMOLOG YKT6"/>
    <property type="match status" value="1"/>
</dbReference>
<evidence type="ECO:0000256" key="3">
    <source>
        <dbReference type="ARBA" id="ARBA00022481"/>
    </source>
</evidence>
<evidence type="ECO:0000256" key="7">
    <source>
        <dbReference type="ARBA" id="ARBA00023289"/>
    </source>
</evidence>
<dbReference type="SUPFAM" id="SSF58038">
    <property type="entry name" value="SNARE fusion complex"/>
    <property type="match status" value="1"/>
</dbReference>
<dbReference type="Proteomes" id="UP001217918">
    <property type="component" value="Unassembled WGS sequence"/>
</dbReference>
<dbReference type="EMBL" id="JAQQPM010000001">
    <property type="protein sequence ID" value="KAK2067740.1"/>
    <property type="molecule type" value="Genomic_DNA"/>
</dbReference>
<dbReference type="AlphaFoldDB" id="A0AAD9MA93"/>
<evidence type="ECO:0000256" key="2">
    <source>
        <dbReference type="ARBA" id="ARBA00008025"/>
    </source>
</evidence>
<dbReference type="FunFam" id="1.20.5.110:FF:000020">
    <property type="entry name" value="synaptobrevin homolog YKT6"/>
    <property type="match status" value="1"/>
</dbReference>
<evidence type="ECO:0000313" key="13">
    <source>
        <dbReference type="Proteomes" id="UP001217918"/>
    </source>
</evidence>
<dbReference type="SMART" id="SM01270">
    <property type="entry name" value="Longin"/>
    <property type="match status" value="1"/>
</dbReference>
<feature type="domain" description="Longin" evidence="10">
    <location>
        <begin position="7"/>
        <end position="127"/>
    </location>
</feature>
<keyword evidence="4" id="KW-0472">Membrane</keyword>
<protein>
    <recommendedName>
        <fullName evidence="8">Synaptobrevin homolog YKT6</fullName>
    </recommendedName>
</protein>
<evidence type="ECO:0000256" key="9">
    <source>
        <dbReference type="PROSITE-ProRule" id="PRU00290"/>
    </source>
</evidence>
<dbReference type="Gene3D" id="1.20.5.110">
    <property type="match status" value="1"/>
</dbReference>
<keyword evidence="5" id="KW-0564">Palmitate</keyword>
<dbReference type="Pfam" id="PF13774">
    <property type="entry name" value="Longin"/>
    <property type="match status" value="1"/>
</dbReference>
<comment type="caution">
    <text evidence="12">The sequence shown here is derived from an EMBL/GenBank/DDBJ whole genome shotgun (WGS) entry which is preliminary data.</text>
</comment>
<name>A0AAD9MA93_9PEZI</name>
<keyword evidence="9" id="KW-0175">Coiled coil</keyword>
<evidence type="ECO:0000256" key="8">
    <source>
        <dbReference type="ARBA" id="ARBA00026133"/>
    </source>
</evidence>
<keyword evidence="3" id="KW-0488">Methylation</keyword>
<dbReference type="InterPro" id="IPR042855">
    <property type="entry name" value="V_SNARE_CC"/>
</dbReference>
<dbReference type="CDD" id="cd15867">
    <property type="entry name" value="R-SNARE_YKT6"/>
    <property type="match status" value="1"/>
</dbReference>